<evidence type="ECO:0000256" key="1">
    <source>
        <dbReference type="SAM" id="SignalP"/>
    </source>
</evidence>
<dbReference type="OrthoDB" id="3002175at2759"/>
<protein>
    <recommendedName>
        <fullName evidence="4">Osmotin, thaumatin-like protein</fullName>
    </recommendedName>
</protein>
<proteinExistence type="predicted"/>
<keyword evidence="1" id="KW-0732">Signal</keyword>
<name>A0A4Y7SG90_COPMI</name>
<comment type="caution">
    <text evidence="2">The sequence shown here is derived from an EMBL/GenBank/DDBJ whole genome shotgun (WGS) entry which is preliminary data.</text>
</comment>
<keyword evidence="3" id="KW-1185">Reference proteome</keyword>
<evidence type="ECO:0000313" key="3">
    <source>
        <dbReference type="Proteomes" id="UP000298030"/>
    </source>
</evidence>
<evidence type="ECO:0008006" key="4">
    <source>
        <dbReference type="Google" id="ProtNLM"/>
    </source>
</evidence>
<feature type="signal peptide" evidence="1">
    <location>
        <begin position="1"/>
        <end position="18"/>
    </location>
</feature>
<gene>
    <name evidence="2" type="ORF">FA13DRAFT_1742703</name>
</gene>
<accession>A0A4Y7SG90</accession>
<dbReference type="EMBL" id="QPFP01000133">
    <property type="protein sequence ID" value="TEB20692.1"/>
    <property type="molecule type" value="Genomic_DNA"/>
</dbReference>
<sequence>MHLYFSLLFLLPITIANGSITLRQTPPTQYIIVNNCPTALPLFIAGDLVDTIPFQGSTTKFRSGDVPFINTNANGGSINSTGTLRAGFKANGGFYYFVKDPNRINTGIKVEPQHQLTDTGFCVPIICEDVGCSNSFTLPPNDQTYPPTGPIAPTPPFYQCPFSNVTYVVTFCPSGNWAT</sequence>
<organism evidence="2 3">
    <name type="scientific">Coprinellus micaceus</name>
    <name type="common">Glistening ink-cap mushroom</name>
    <name type="synonym">Coprinus micaceus</name>
    <dbReference type="NCBI Taxonomy" id="71717"/>
    <lineage>
        <taxon>Eukaryota</taxon>
        <taxon>Fungi</taxon>
        <taxon>Dikarya</taxon>
        <taxon>Basidiomycota</taxon>
        <taxon>Agaricomycotina</taxon>
        <taxon>Agaricomycetes</taxon>
        <taxon>Agaricomycetidae</taxon>
        <taxon>Agaricales</taxon>
        <taxon>Agaricineae</taxon>
        <taxon>Psathyrellaceae</taxon>
        <taxon>Coprinellus</taxon>
    </lineage>
</organism>
<evidence type="ECO:0000313" key="2">
    <source>
        <dbReference type="EMBL" id="TEB20692.1"/>
    </source>
</evidence>
<feature type="chain" id="PRO_5021227780" description="Osmotin, thaumatin-like protein" evidence="1">
    <location>
        <begin position="19"/>
        <end position="179"/>
    </location>
</feature>
<reference evidence="2 3" key="1">
    <citation type="journal article" date="2019" name="Nat. Ecol. Evol.">
        <title>Megaphylogeny resolves global patterns of mushroom evolution.</title>
        <authorList>
            <person name="Varga T."/>
            <person name="Krizsan K."/>
            <person name="Foldi C."/>
            <person name="Dima B."/>
            <person name="Sanchez-Garcia M."/>
            <person name="Sanchez-Ramirez S."/>
            <person name="Szollosi G.J."/>
            <person name="Szarkandi J.G."/>
            <person name="Papp V."/>
            <person name="Albert L."/>
            <person name="Andreopoulos W."/>
            <person name="Angelini C."/>
            <person name="Antonin V."/>
            <person name="Barry K.W."/>
            <person name="Bougher N.L."/>
            <person name="Buchanan P."/>
            <person name="Buyck B."/>
            <person name="Bense V."/>
            <person name="Catcheside P."/>
            <person name="Chovatia M."/>
            <person name="Cooper J."/>
            <person name="Damon W."/>
            <person name="Desjardin D."/>
            <person name="Finy P."/>
            <person name="Geml J."/>
            <person name="Haridas S."/>
            <person name="Hughes K."/>
            <person name="Justo A."/>
            <person name="Karasinski D."/>
            <person name="Kautmanova I."/>
            <person name="Kiss B."/>
            <person name="Kocsube S."/>
            <person name="Kotiranta H."/>
            <person name="LaButti K.M."/>
            <person name="Lechner B.E."/>
            <person name="Liimatainen K."/>
            <person name="Lipzen A."/>
            <person name="Lukacs Z."/>
            <person name="Mihaltcheva S."/>
            <person name="Morgado L.N."/>
            <person name="Niskanen T."/>
            <person name="Noordeloos M.E."/>
            <person name="Ohm R.A."/>
            <person name="Ortiz-Santana B."/>
            <person name="Ovrebo C."/>
            <person name="Racz N."/>
            <person name="Riley R."/>
            <person name="Savchenko A."/>
            <person name="Shiryaev A."/>
            <person name="Soop K."/>
            <person name="Spirin V."/>
            <person name="Szebenyi C."/>
            <person name="Tomsovsky M."/>
            <person name="Tulloss R.E."/>
            <person name="Uehling J."/>
            <person name="Grigoriev I.V."/>
            <person name="Vagvolgyi C."/>
            <person name="Papp T."/>
            <person name="Martin F.M."/>
            <person name="Miettinen O."/>
            <person name="Hibbett D.S."/>
            <person name="Nagy L.G."/>
        </authorList>
    </citation>
    <scope>NUCLEOTIDE SEQUENCE [LARGE SCALE GENOMIC DNA]</scope>
    <source>
        <strain evidence="2 3">FP101781</strain>
    </source>
</reference>
<dbReference type="AlphaFoldDB" id="A0A4Y7SG90"/>
<dbReference type="Proteomes" id="UP000298030">
    <property type="component" value="Unassembled WGS sequence"/>
</dbReference>